<dbReference type="OrthoDB" id="9814755at2"/>
<comment type="similarity">
    <text evidence="7">Belongs to the class I-like SAM-binding methyltransferase superfamily. rRNA adenine N(6)-methyltransferase family. RsmA subfamily.</text>
</comment>
<dbReference type="GO" id="GO:0003723">
    <property type="term" value="F:RNA binding"/>
    <property type="evidence" value="ECO:0007669"/>
    <property type="project" value="UniProtKB-UniRule"/>
</dbReference>
<sequence>MKDIATSPTTKYILDKYNLNALKKYGQNFLIDANVVNKIVNQTHIDKNTAVIEVGPGIGALTQILGRSAGKVISFEIDERFEPVYKEFLNEDNIEIIFGDFLKQDIKSIVEELKDDYRRVYLVANLPYYITTAIIEKIILDNCQIDEMIIMVQKEVALKMTSDYKNPLLLMIEDIGKIEYLFTVNKSVFLPAPHVDSAIIKIRLDRGSDLKLYKVLNICFKQRRKTILNNLKQDYNNANEILIACGIDIKKRSEELSLSDFKHITDII</sequence>
<feature type="binding site" evidence="7 8">
    <location>
        <position position="28"/>
    </location>
    <ligand>
        <name>S-adenosyl-L-methionine</name>
        <dbReference type="ChEBI" id="CHEBI:59789"/>
    </ligand>
</feature>
<evidence type="ECO:0000256" key="5">
    <source>
        <dbReference type="ARBA" id="ARBA00022691"/>
    </source>
</evidence>
<dbReference type="EC" id="2.1.1.182" evidence="7"/>
<dbReference type="PROSITE" id="PS01131">
    <property type="entry name" value="RRNA_A_DIMETH"/>
    <property type="match status" value="1"/>
</dbReference>
<evidence type="ECO:0000256" key="8">
    <source>
        <dbReference type="PROSITE-ProRule" id="PRU01026"/>
    </source>
</evidence>
<protein>
    <recommendedName>
        <fullName evidence="7">Ribosomal RNA small subunit methyltransferase A</fullName>
        <ecNumber evidence="7">2.1.1.182</ecNumber>
    </recommendedName>
    <alternativeName>
        <fullName evidence="7">16S rRNA (adenine(1518)-N(6)/adenine(1519)-N(6))-dimethyltransferase</fullName>
    </alternativeName>
    <alternativeName>
        <fullName evidence="7">16S rRNA dimethyladenosine transferase</fullName>
    </alternativeName>
    <alternativeName>
        <fullName evidence="7">16S rRNA dimethylase</fullName>
    </alternativeName>
    <alternativeName>
        <fullName evidence="7">S-adenosylmethionine-6-N', N'-adenosyl(rRNA) dimethyltransferase</fullName>
    </alternativeName>
</protein>
<keyword evidence="6 7" id="KW-0694">RNA-binding</keyword>
<keyword evidence="2 7" id="KW-0698">rRNA processing</keyword>
<keyword evidence="11" id="KW-1185">Reference proteome</keyword>
<dbReference type="InterPro" id="IPR020598">
    <property type="entry name" value="rRNA_Ade_methylase_Trfase_N"/>
</dbReference>
<dbReference type="EMBL" id="FOIN01000031">
    <property type="protein sequence ID" value="SET71021.1"/>
    <property type="molecule type" value="Genomic_DNA"/>
</dbReference>
<keyword evidence="3 7" id="KW-0489">Methyltransferase</keyword>
<evidence type="ECO:0000256" key="7">
    <source>
        <dbReference type="HAMAP-Rule" id="MF_00607"/>
    </source>
</evidence>
<dbReference type="NCBIfam" id="TIGR00755">
    <property type="entry name" value="ksgA"/>
    <property type="match status" value="1"/>
</dbReference>
<dbReference type="Proteomes" id="UP000198558">
    <property type="component" value="Unassembled WGS sequence"/>
</dbReference>
<dbReference type="PROSITE" id="PS51689">
    <property type="entry name" value="SAM_RNA_A_N6_MT"/>
    <property type="match status" value="1"/>
</dbReference>
<dbReference type="PANTHER" id="PTHR11727">
    <property type="entry name" value="DIMETHYLADENOSINE TRANSFERASE"/>
    <property type="match status" value="1"/>
</dbReference>
<feature type="binding site" evidence="7 8">
    <location>
        <position position="30"/>
    </location>
    <ligand>
        <name>S-adenosyl-L-methionine</name>
        <dbReference type="ChEBI" id="CHEBI:59789"/>
    </ligand>
</feature>
<keyword evidence="1 7" id="KW-0963">Cytoplasm</keyword>
<evidence type="ECO:0000313" key="11">
    <source>
        <dbReference type="Proteomes" id="UP000198558"/>
    </source>
</evidence>
<dbReference type="GeneID" id="78289044"/>
<evidence type="ECO:0000256" key="1">
    <source>
        <dbReference type="ARBA" id="ARBA00022490"/>
    </source>
</evidence>
<dbReference type="InterPro" id="IPR020596">
    <property type="entry name" value="rRNA_Ade_Mease_Trfase_CS"/>
</dbReference>
<dbReference type="InterPro" id="IPR029063">
    <property type="entry name" value="SAM-dependent_MTases_sf"/>
</dbReference>
<evidence type="ECO:0000256" key="4">
    <source>
        <dbReference type="ARBA" id="ARBA00022679"/>
    </source>
</evidence>
<dbReference type="InterPro" id="IPR011530">
    <property type="entry name" value="rRNA_adenine_dimethylase"/>
</dbReference>
<keyword evidence="4 7" id="KW-0808">Transferase</keyword>
<evidence type="ECO:0000259" key="9">
    <source>
        <dbReference type="SMART" id="SM00650"/>
    </source>
</evidence>
<dbReference type="RefSeq" id="WP_092355375.1">
    <property type="nucleotide sequence ID" value="NZ_CAPKKW010000001.1"/>
</dbReference>
<dbReference type="AlphaFoldDB" id="A0A1I0GJ27"/>
<feature type="binding site" evidence="7 8">
    <location>
        <position position="125"/>
    </location>
    <ligand>
        <name>S-adenosyl-L-methionine</name>
        <dbReference type="ChEBI" id="CHEBI:59789"/>
    </ligand>
</feature>
<dbReference type="GO" id="GO:0052908">
    <property type="term" value="F:16S rRNA (adenine(1518)-N(6)/adenine(1519)-N(6))-dimethyltransferase activity"/>
    <property type="evidence" value="ECO:0007669"/>
    <property type="project" value="UniProtKB-EC"/>
</dbReference>
<evidence type="ECO:0000313" key="10">
    <source>
        <dbReference type="EMBL" id="SET71021.1"/>
    </source>
</evidence>
<feature type="domain" description="Ribosomal RNA adenine methylase transferase N-terminal" evidence="9">
    <location>
        <begin position="35"/>
        <end position="206"/>
    </location>
</feature>
<dbReference type="InterPro" id="IPR001737">
    <property type="entry name" value="KsgA/Erm"/>
</dbReference>
<feature type="binding site" evidence="7 8">
    <location>
        <position position="100"/>
    </location>
    <ligand>
        <name>S-adenosyl-L-methionine</name>
        <dbReference type="ChEBI" id="CHEBI:59789"/>
    </ligand>
</feature>
<comment type="subcellular location">
    <subcellularLocation>
        <location evidence="7">Cytoplasm</location>
    </subcellularLocation>
</comment>
<proteinExistence type="inferred from homology"/>
<keyword evidence="5 7" id="KW-0949">S-adenosyl-L-methionine</keyword>
<gene>
    <name evidence="7" type="primary">rsmA</name>
    <name evidence="7" type="synonym">ksgA</name>
    <name evidence="10" type="ORF">SAMN04489758_13112</name>
</gene>
<evidence type="ECO:0000256" key="2">
    <source>
        <dbReference type="ARBA" id="ARBA00022552"/>
    </source>
</evidence>
<dbReference type="SMART" id="SM00650">
    <property type="entry name" value="rADc"/>
    <property type="match status" value="1"/>
</dbReference>
<dbReference type="PANTHER" id="PTHR11727:SF7">
    <property type="entry name" value="DIMETHYLADENOSINE TRANSFERASE-RELATED"/>
    <property type="match status" value="1"/>
</dbReference>
<organism evidence="10 11">
    <name type="scientific">Thomasclavelia cocleata</name>
    <dbReference type="NCBI Taxonomy" id="69824"/>
    <lineage>
        <taxon>Bacteria</taxon>
        <taxon>Bacillati</taxon>
        <taxon>Bacillota</taxon>
        <taxon>Erysipelotrichia</taxon>
        <taxon>Erysipelotrichales</taxon>
        <taxon>Coprobacillaceae</taxon>
        <taxon>Thomasclavelia</taxon>
    </lineage>
</organism>
<accession>A0A1I0GJ27</accession>
<dbReference type="Pfam" id="PF00398">
    <property type="entry name" value="RrnaAD"/>
    <property type="match status" value="1"/>
</dbReference>
<evidence type="ECO:0000256" key="3">
    <source>
        <dbReference type="ARBA" id="ARBA00022603"/>
    </source>
</evidence>
<feature type="binding site" evidence="7 8">
    <location>
        <position position="76"/>
    </location>
    <ligand>
        <name>S-adenosyl-L-methionine</name>
        <dbReference type="ChEBI" id="CHEBI:59789"/>
    </ligand>
</feature>
<comment type="catalytic activity">
    <reaction evidence="7">
        <text>adenosine(1518)/adenosine(1519) in 16S rRNA + 4 S-adenosyl-L-methionine = N(6)-dimethyladenosine(1518)/N(6)-dimethyladenosine(1519) in 16S rRNA + 4 S-adenosyl-L-homocysteine + 4 H(+)</text>
        <dbReference type="Rhea" id="RHEA:19609"/>
        <dbReference type="Rhea" id="RHEA-COMP:10232"/>
        <dbReference type="Rhea" id="RHEA-COMP:10233"/>
        <dbReference type="ChEBI" id="CHEBI:15378"/>
        <dbReference type="ChEBI" id="CHEBI:57856"/>
        <dbReference type="ChEBI" id="CHEBI:59789"/>
        <dbReference type="ChEBI" id="CHEBI:74411"/>
        <dbReference type="ChEBI" id="CHEBI:74493"/>
        <dbReference type="EC" id="2.1.1.182"/>
    </reaction>
</comment>
<reference evidence="11" key="1">
    <citation type="submission" date="2016-10" db="EMBL/GenBank/DDBJ databases">
        <authorList>
            <person name="Varghese N."/>
            <person name="Submissions S."/>
        </authorList>
    </citation>
    <scope>NUCLEOTIDE SEQUENCE [LARGE SCALE GENOMIC DNA]</scope>
    <source>
        <strain evidence="11">DSM 1551</strain>
    </source>
</reference>
<dbReference type="Gene3D" id="3.40.50.150">
    <property type="entry name" value="Vaccinia Virus protein VP39"/>
    <property type="match status" value="1"/>
</dbReference>
<dbReference type="HAMAP" id="MF_00607">
    <property type="entry name" value="16SrRNA_methyltr_A"/>
    <property type="match status" value="1"/>
</dbReference>
<dbReference type="GO" id="GO:0005829">
    <property type="term" value="C:cytosol"/>
    <property type="evidence" value="ECO:0007669"/>
    <property type="project" value="TreeGrafter"/>
</dbReference>
<name>A0A1I0GJ27_9FIRM</name>
<dbReference type="InterPro" id="IPR023165">
    <property type="entry name" value="rRNA_Ade_diMease-like_C"/>
</dbReference>
<dbReference type="SUPFAM" id="SSF53335">
    <property type="entry name" value="S-adenosyl-L-methionine-dependent methyltransferases"/>
    <property type="match status" value="1"/>
</dbReference>
<comment type="function">
    <text evidence="7">Specifically dimethylates two adjacent adenosines (A1518 and A1519) in the loop of a conserved hairpin near the 3'-end of 16S rRNA in the 30S particle. May play a critical role in biogenesis of 30S subunits.</text>
</comment>
<evidence type="ECO:0000256" key="6">
    <source>
        <dbReference type="ARBA" id="ARBA00022884"/>
    </source>
</evidence>
<dbReference type="Gene3D" id="1.10.8.100">
    <property type="entry name" value="Ribosomal RNA adenine dimethylase-like, domain 2"/>
    <property type="match status" value="1"/>
</dbReference>
<feature type="binding site" evidence="7 8">
    <location>
        <position position="55"/>
    </location>
    <ligand>
        <name>S-adenosyl-L-methionine</name>
        <dbReference type="ChEBI" id="CHEBI:59789"/>
    </ligand>
</feature>